<dbReference type="InterPro" id="IPR052155">
    <property type="entry name" value="Biofilm_reg_signaling"/>
</dbReference>
<dbReference type="InterPro" id="IPR043128">
    <property type="entry name" value="Rev_trsase/Diguanyl_cyclase"/>
</dbReference>
<dbReference type="InterPro" id="IPR001610">
    <property type="entry name" value="PAC"/>
</dbReference>
<dbReference type="InterPro" id="IPR029787">
    <property type="entry name" value="Nucleotide_cyclase"/>
</dbReference>
<dbReference type="SUPFAM" id="SSF55785">
    <property type="entry name" value="PYP-like sensor domain (PAS domain)"/>
    <property type="match status" value="1"/>
</dbReference>
<dbReference type="InterPro" id="IPR000700">
    <property type="entry name" value="PAS-assoc_C"/>
</dbReference>
<evidence type="ECO:0000259" key="1">
    <source>
        <dbReference type="PROSITE" id="PS50112"/>
    </source>
</evidence>
<dbReference type="SMART" id="SM00086">
    <property type="entry name" value="PAC"/>
    <property type="match status" value="1"/>
</dbReference>
<dbReference type="InterPro" id="IPR013655">
    <property type="entry name" value="PAS_fold_3"/>
</dbReference>
<dbReference type="NCBIfam" id="TIGR00254">
    <property type="entry name" value="GGDEF"/>
    <property type="match status" value="1"/>
</dbReference>
<evidence type="ECO:0000313" key="5">
    <source>
        <dbReference type="Proteomes" id="UP000431401"/>
    </source>
</evidence>
<dbReference type="RefSeq" id="WP_153342590.1">
    <property type="nucleotide sequence ID" value="NZ_WEGI01000006.1"/>
</dbReference>
<dbReference type="EMBL" id="WEGI01000006">
    <property type="protein sequence ID" value="MQY27466.1"/>
    <property type="molecule type" value="Genomic_DNA"/>
</dbReference>
<feature type="domain" description="PAC" evidence="2">
    <location>
        <begin position="197"/>
        <end position="249"/>
    </location>
</feature>
<dbReference type="SUPFAM" id="SSF55073">
    <property type="entry name" value="Nucleotide cyclase"/>
    <property type="match status" value="1"/>
</dbReference>
<evidence type="ECO:0000313" key="4">
    <source>
        <dbReference type="EMBL" id="MQY27466.1"/>
    </source>
</evidence>
<dbReference type="Pfam" id="PF00990">
    <property type="entry name" value="GGDEF"/>
    <property type="match status" value="1"/>
</dbReference>
<dbReference type="PROSITE" id="PS50113">
    <property type="entry name" value="PAC"/>
    <property type="match status" value="1"/>
</dbReference>
<dbReference type="SMART" id="SM00267">
    <property type="entry name" value="GGDEF"/>
    <property type="match status" value="1"/>
</dbReference>
<dbReference type="Proteomes" id="UP000431401">
    <property type="component" value="Unassembled WGS sequence"/>
</dbReference>
<comment type="caution">
    <text evidence="4">The sequence shown here is derived from an EMBL/GenBank/DDBJ whole genome shotgun (WGS) entry which is preliminary data.</text>
</comment>
<dbReference type="NCBIfam" id="TIGR00229">
    <property type="entry name" value="sensory_box"/>
    <property type="match status" value="1"/>
</dbReference>
<dbReference type="Gene3D" id="3.30.450.20">
    <property type="entry name" value="PAS domain"/>
    <property type="match status" value="1"/>
</dbReference>
<accession>A0A7K0DNY6</accession>
<dbReference type="Pfam" id="PF08447">
    <property type="entry name" value="PAS_3"/>
    <property type="match status" value="1"/>
</dbReference>
<reference evidence="4 5" key="1">
    <citation type="submission" date="2019-10" db="EMBL/GenBank/DDBJ databases">
        <title>Nocardia macrotermitis sp. nov. and Nocardia aurantia sp. nov., isolated from the gut of fungus growing-termite Macrotermes natalensis.</title>
        <authorList>
            <person name="Benndorf R."/>
            <person name="Schwitalla J."/>
            <person name="Martin K."/>
            <person name="De Beer W."/>
            <person name="Kaster A.-K."/>
            <person name="Vollmers J."/>
            <person name="Poulsen M."/>
            <person name="Beemelmanns C."/>
        </authorList>
    </citation>
    <scope>NUCLEOTIDE SEQUENCE [LARGE SCALE GENOMIC DNA]</scope>
    <source>
        <strain evidence="4 5">RB56</strain>
    </source>
</reference>
<dbReference type="PANTHER" id="PTHR44757:SF2">
    <property type="entry name" value="BIOFILM ARCHITECTURE MAINTENANCE PROTEIN MBAA"/>
    <property type="match status" value="1"/>
</dbReference>
<evidence type="ECO:0008006" key="6">
    <source>
        <dbReference type="Google" id="ProtNLM"/>
    </source>
</evidence>
<gene>
    <name evidence="4" type="ORF">NRB56_30490</name>
</gene>
<dbReference type="InterPro" id="IPR000160">
    <property type="entry name" value="GGDEF_dom"/>
</dbReference>
<feature type="domain" description="PAS" evidence="1">
    <location>
        <begin position="123"/>
        <end position="193"/>
    </location>
</feature>
<dbReference type="PROSITE" id="PS50112">
    <property type="entry name" value="PAS"/>
    <property type="match status" value="1"/>
</dbReference>
<dbReference type="PROSITE" id="PS50887">
    <property type="entry name" value="GGDEF"/>
    <property type="match status" value="1"/>
</dbReference>
<protein>
    <recommendedName>
        <fullName evidence="6">Diguanylate cyclase</fullName>
    </recommendedName>
</protein>
<dbReference type="PANTHER" id="PTHR44757">
    <property type="entry name" value="DIGUANYLATE CYCLASE DGCP"/>
    <property type="match status" value="1"/>
</dbReference>
<feature type="domain" description="GGDEF" evidence="3">
    <location>
        <begin position="280"/>
        <end position="415"/>
    </location>
</feature>
<dbReference type="InterPro" id="IPR000014">
    <property type="entry name" value="PAS"/>
</dbReference>
<sequence length="422" mass="45723">MDSREVIETARKWSAAIAGCHPLPSTAWDGIENRMAGWIAELDAALSADRFDPEPGHRVGVAMARAQLTTPAVLGPTSSVLVDLAERSAGPEATRRLGALTGELSRGYTTELLASRTSRLQTAEELFHVVFDNAAVAIALYDVDGITIDANPTTERMVGMAREDIIGMSGLDFMAAGDREKLRLCVTRLMKRKQGTAHFEGRFCRADGTIAWGSWTMTLVHGKSELDMYIVAVGEDITERRALQEELQWQAHHDSLTGMPNRRCLLERVQAIVDEAEPEASLGVCFIDLDSFKMINDRYGHNVGDRVLIEVGRRLDAALASPSVMLSRIGGDEFVVLLSPPCDAERVNDAAGVALASLREPIPIGADDSLSISASVGAVLTPIDKVDTEKLIDDADTGLYLAKASGRDTWVLNRIGDGRPEN</sequence>
<dbReference type="CDD" id="cd01949">
    <property type="entry name" value="GGDEF"/>
    <property type="match status" value="1"/>
</dbReference>
<proteinExistence type="predicted"/>
<organism evidence="4 5">
    <name type="scientific">Nocardia aurantia</name>
    <dbReference type="NCBI Taxonomy" id="2585199"/>
    <lineage>
        <taxon>Bacteria</taxon>
        <taxon>Bacillati</taxon>
        <taxon>Actinomycetota</taxon>
        <taxon>Actinomycetes</taxon>
        <taxon>Mycobacteriales</taxon>
        <taxon>Nocardiaceae</taxon>
        <taxon>Nocardia</taxon>
    </lineage>
</organism>
<evidence type="ECO:0000259" key="3">
    <source>
        <dbReference type="PROSITE" id="PS50887"/>
    </source>
</evidence>
<dbReference type="Gene3D" id="3.30.70.270">
    <property type="match status" value="1"/>
</dbReference>
<dbReference type="SMART" id="SM00091">
    <property type="entry name" value="PAS"/>
    <property type="match status" value="1"/>
</dbReference>
<dbReference type="InterPro" id="IPR035965">
    <property type="entry name" value="PAS-like_dom_sf"/>
</dbReference>
<dbReference type="AlphaFoldDB" id="A0A7K0DNY6"/>
<dbReference type="CDD" id="cd00130">
    <property type="entry name" value="PAS"/>
    <property type="match status" value="1"/>
</dbReference>
<evidence type="ECO:0000259" key="2">
    <source>
        <dbReference type="PROSITE" id="PS50113"/>
    </source>
</evidence>
<dbReference type="OrthoDB" id="23692at2"/>
<name>A0A7K0DNY6_9NOCA</name>
<keyword evidence="5" id="KW-1185">Reference proteome</keyword>